<feature type="compositionally biased region" description="Polar residues" evidence="2">
    <location>
        <begin position="44"/>
        <end position="59"/>
    </location>
</feature>
<gene>
    <name evidence="3" type="ORF">M9Y10_037682</name>
</gene>
<accession>A0ABR2GR52</accession>
<dbReference type="EMBL" id="JAPFFF010000065">
    <property type="protein sequence ID" value="KAK8836428.1"/>
    <property type="molecule type" value="Genomic_DNA"/>
</dbReference>
<evidence type="ECO:0000313" key="4">
    <source>
        <dbReference type="Proteomes" id="UP001470230"/>
    </source>
</evidence>
<feature type="region of interest" description="Disordered" evidence="2">
    <location>
        <begin position="1"/>
        <end position="104"/>
    </location>
</feature>
<name>A0ABR2GR52_9EUKA</name>
<feature type="region of interest" description="Disordered" evidence="2">
    <location>
        <begin position="287"/>
        <end position="309"/>
    </location>
</feature>
<sequence length="1269" mass="139224">MNVKDLASTSPIIGSLPSFTPRQGLEKSSQLQNPSSLRADKTQDIFTPTKSNDLLNTMSPPRRRNTTMESMPLVRQPRVESSSPRSSINFSNTRSSPKSVKKFSKDSNINTNEIANFNKELKNNLDIFRLKDLYDKEEIPFVDLDYLADNDYICRVNSKGKVPSRDPSLNILLKHNLPRVSLDRREQMKFFVQVIYEAVSNTREENLYDTSSSNNGNDNEEDDDLDLSNINLPQLRCEMDIWLSSLNECVKAIGTKIKPVALIILVIQRELKRNFKQLLSLIDNEQSTPSQNANTLTKPSKLGKTTKSQLEADLSDPKAALNATVEKAKIVGALKRDIQKLEDRITQYKCDLIAAQIEVKDRDKQCERLLDVNHHLRETITNQDRKLAAMSDKSGEISASGLGQVPDAAQVVWGELSSFARDMTKALKKVNMDLLLPESTAQLNQPKVGLNAPSTAANTFKAKAARRKSYASTVQNNLLFDFDIYSLANAVVQPAGKDSAKIQTSLSGPASMAPPQKPTMVPPTKASVGLNVGDSFPKANTMVPPSDGGGGDAFPKANTMVQPSGSGGGDAFPRVNTMVPPQGGGGDAFPKANTGGGDAFPRANTMVPPQGGSGDAFPRASTMVPPSGGGGGDAFPRANTMVPPQGSAGGDAFPRASTMVPPQSGGGDAFPRAKPAVAFPPANSGGGGDAFPRATVSFPPSPSGGNDAFPKANAGGGDAFPRAKPAVAFPPASTADGGDSFSRLGNSPAGPGHFPSLMSNQPAAPMSENINKSASAPIQKRVRAPTRPNKKLHFTNFFPDLCNFTDTCSGGLLKKPPSSIYTQLESELRQFLVQVFQKYKDRMGGVRTEVEKMSDKFNNQLAHIKEGLGTRSLWARVLFKADDYIVLPKDVKVPEEYQEVTFSEIARAIVAKMNPQESEEFIRIMRPNSDSNQTISLNAPSDKAGPKQNETMNVRPTTASDVLFDVFPANLIEKMIDFIAYVNKTAKTDISVDMFRRFFSADLPFTHFIFFCKFYLFSLSLTAPDIEPQQQRINALSLIFNRYGYNTTFPAETRSALEEQYCASLPSFLVLAMSLYTHIISKLSQKVENEMNSQKTASPSSKKGGGGVNFRAHGTLGKQQFLLNYLKESVINYVEPEKPKPKTEEEDEEDDEEERKRKKEEEKKRKEEQEKARQKMMMSPEKEAENKNAVEYMKAIAGSAKDLSFIEVAVEMFNYIIPLEDSLVDFDPQNEELLVYLSTFGVKPKKGKKAKDKVKRSIEPIKPGDLLTK</sequence>
<evidence type="ECO:0000256" key="2">
    <source>
        <dbReference type="SAM" id="MobiDB-lite"/>
    </source>
</evidence>
<evidence type="ECO:0000256" key="1">
    <source>
        <dbReference type="SAM" id="Coils"/>
    </source>
</evidence>
<keyword evidence="4" id="KW-1185">Reference proteome</keyword>
<protein>
    <recommendedName>
        <fullName evidence="5">Ras-GAP domain-containing protein</fullName>
    </recommendedName>
</protein>
<feature type="region of interest" description="Disordered" evidence="2">
    <location>
        <begin position="206"/>
        <end position="225"/>
    </location>
</feature>
<evidence type="ECO:0008006" key="5">
    <source>
        <dbReference type="Google" id="ProtNLM"/>
    </source>
</evidence>
<keyword evidence="1" id="KW-0175">Coiled coil</keyword>
<feature type="coiled-coil region" evidence="1">
    <location>
        <begin position="331"/>
        <end position="358"/>
    </location>
</feature>
<organism evidence="3 4">
    <name type="scientific">Tritrichomonas musculus</name>
    <dbReference type="NCBI Taxonomy" id="1915356"/>
    <lineage>
        <taxon>Eukaryota</taxon>
        <taxon>Metamonada</taxon>
        <taxon>Parabasalia</taxon>
        <taxon>Tritrichomonadida</taxon>
        <taxon>Tritrichomonadidae</taxon>
        <taxon>Tritrichomonas</taxon>
    </lineage>
</organism>
<feature type="region of interest" description="Disordered" evidence="2">
    <location>
        <begin position="1136"/>
        <end position="1185"/>
    </location>
</feature>
<feature type="compositionally biased region" description="Polar residues" evidence="2">
    <location>
        <begin position="757"/>
        <end position="776"/>
    </location>
</feature>
<feature type="compositionally biased region" description="Basic and acidic residues" evidence="2">
    <location>
        <begin position="1159"/>
        <end position="1173"/>
    </location>
</feature>
<feature type="compositionally biased region" description="Acidic residues" evidence="2">
    <location>
        <begin position="1144"/>
        <end position="1153"/>
    </location>
</feature>
<feature type="compositionally biased region" description="Polar residues" evidence="2">
    <location>
        <begin position="7"/>
        <end position="36"/>
    </location>
</feature>
<reference evidence="3 4" key="1">
    <citation type="submission" date="2024-04" db="EMBL/GenBank/DDBJ databases">
        <title>Tritrichomonas musculus Genome.</title>
        <authorList>
            <person name="Alves-Ferreira E."/>
            <person name="Grigg M."/>
            <person name="Lorenzi H."/>
            <person name="Galac M."/>
        </authorList>
    </citation>
    <scope>NUCLEOTIDE SEQUENCE [LARGE SCALE GENOMIC DNA]</scope>
    <source>
        <strain evidence="3 4">EAF2021</strain>
    </source>
</reference>
<proteinExistence type="predicted"/>
<feature type="region of interest" description="Disordered" evidence="2">
    <location>
        <begin position="1090"/>
        <end position="1110"/>
    </location>
</feature>
<feature type="compositionally biased region" description="Polar residues" evidence="2">
    <location>
        <begin position="1090"/>
        <end position="1101"/>
    </location>
</feature>
<feature type="compositionally biased region" description="Low complexity" evidence="2">
    <location>
        <begin position="81"/>
        <end position="91"/>
    </location>
</feature>
<comment type="caution">
    <text evidence="3">The sequence shown here is derived from an EMBL/GenBank/DDBJ whole genome shotgun (WGS) entry which is preliminary data.</text>
</comment>
<feature type="region of interest" description="Disordered" evidence="2">
    <location>
        <begin position="580"/>
        <end position="782"/>
    </location>
</feature>
<evidence type="ECO:0000313" key="3">
    <source>
        <dbReference type="EMBL" id="KAK8836428.1"/>
    </source>
</evidence>
<dbReference type="Proteomes" id="UP001470230">
    <property type="component" value="Unassembled WGS sequence"/>
</dbReference>